<evidence type="ECO:0000256" key="3">
    <source>
        <dbReference type="SAM" id="SignalP"/>
    </source>
</evidence>
<keyword evidence="2" id="KW-0812">Transmembrane</keyword>
<feature type="compositionally biased region" description="Basic and acidic residues" evidence="1">
    <location>
        <begin position="302"/>
        <end position="314"/>
    </location>
</feature>
<feature type="compositionally biased region" description="Low complexity" evidence="1">
    <location>
        <begin position="223"/>
        <end position="247"/>
    </location>
</feature>
<evidence type="ECO:0000256" key="1">
    <source>
        <dbReference type="SAM" id="MobiDB-lite"/>
    </source>
</evidence>
<protein>
    <submittedName>
        <fullName evidence="4">Uncharacterized protein</fullName>
    </submittedName>
</protein>
<sequence length="447" mass="51051">MSRLLLFSILIHYSFQKYNVTVQKIQRRKEDEKPNRIRRTPNTLETSSTSRTDIRSGIELRNEVSRGKSEKVNQVYIMFIVIAICLMNPLRIRVYIRFDLGFTVILFIFILFCAEGLSKRLALTQKSVSEIQDEHTFAKAVRSIRKRKHQERKERSKKKTKQPSEDPPIDYATVSHGNDESNAESGNLIVEGPESQPQQPHQQEQQQQYQQPLEEEEPPHQQQPPQQQQPPYQQQPPQQQIIDISSSSDDESEPTPITVLIPKIEGDIEYSPRDRLLTDVLMRMSQEEQLPPQEEDNNPAQFEEHPPRVERQDEVAPSQSVIEVVPIYPTQEVIGISFNSEDEHEPPSIKVVVPKAEDCLVTSPSYKLITDVLMSMGQELPPESQPDSAHSFSLGEEFGRPLGTQEQPLKTPEEELSLTARTISAIESLDKQVSGEAPQLETPNPLK</sequence>
<keyword evidence="3" id="KW-0732">Signal</keyword>
<organism evidence="4 5">
    <name type="scientific">Stylosanthes scabra</name>
    <dbReference type="NCBI Taxonomy" id="79078"/>
    <lineage>
        <taxon>Eukaryota</taxon>
        <taxon>Viridiplantae</taxon>
        <taxon>Streptophyta</taxon>
        <taxon>Embryophyta</taxon>
        <taxon>Tracheophyta</taxon>
        <taxon>Spermatophyta</taxon>
        <taxon>Magnoliopsida</taxon>
        <taxon>eudicotyledons</taxon>
        <taxon>Gunneridae</taxon>
        <taxon>Pentapetalae</taxon>
        <taxon>rosids</taxon>
        <taxon>fabids</taxon>
        <taxon>Fabales</taxon>
        <taxon>Fabaceae</taxon>
        <taxon>Papilionoideae</taxon>
        <taxon>50 kb inversion clade</taxon>
        <taxon>dalbergioids sensu lato</taxon>
        <taxon>Dalbergieae</taxon>
        <taxon>Pterocarpus clade</taxon>
        <taxon>Stylosanthes</taxon>
    </lineage>
</organism>
<reference evidence="4 5" key="1">
    <citation type="journal article" date="2023" name="Plants (Basel)">
        <title>Bridging the Gap: Combining Genomics and Transcriptomics Approaches to Understand Stylosanthes scabra, an Orphan Legume from the Brazilian Caatinga.</title>
        <authorList>
            <person name="Ferreira-Neto J.R.C."/>
            <person name="da Silva M.D."/>
            <person name="Binneck E."/>
            <person name="de Melo N.F."/>
            <person name="da Silva R.H."/>
            <person name="de Melo A.L.T.M."/>
            <person name="Pandolfi V."/>
            <person name="Bustamante F.O."/>
            <person name="Brasileiro-Vidal A.C."/>
            <person name="Benko-Iseppon A.M."/>
        </authorList>
    </citation>
    <scope>NUCLEOTIDE SEQUENCE [LARGE SCALE GENOMIC DNA]</scope>
    <source>
        <tissue evidence="4">Leaves</tissue>
    </source>
</reference>
<feature type="compositionally biased region" description="Polar residues" evidence="1">
    <location>
        <begin position="40"/>
        <end position="49"/>
    </location>
</feature>
<name>A0ABU6T7A1_9FABA</name>
<feature type="compositionally biased region" description="Basic residues" evidence="1">
    <location>
        <begin position="142"/>
        <end position="161"/>
    </location>
</feature>
<feature type="compositionally biased region" description="Low complexity" evidence="1">
    <location>
        <begin position="196"/>
        <end position="212"/>
    </location>
</feature>
<evidence type="ECO:0000313" key="5">
    <source>
        <dbReference type="Proteomes" id="UP001341840"/>
    </source>
</evidence>
<dbReference type="EMBL" id="JASCZI010090669">
    <property type="protein sequence ID" value="MED6144567.1"/>
    <property type="molecule type" value="Genomic_DNA"/>
</dbReference>
<keyword evidence="2" id="KW-0472">Membrane</keyword>
<feature type="signal peptide" evidence="3">
    <location>
        <begin position="1"/>
        <end position="16"/>
    </location>
</feature>
<feature type="region of interest" description="Disordered" evidence="1">
    <location>
        <begin position="29"/>
        <end position="49"/>
    </location>
</feature>
<comment type="caution">
    <text evidence="4">The sequence shown here is derived from an EMBL/GenBank/DDBJ whole genome shotgun (WGS) entry which is preliminary data.</text>
</comment>
<keyword evidence="5" id="KW-1185">Reference proteome</keyword>
<feature type="chain" id="PRO_5046199072" evidence="3">
    <location>
        <begin position="17"/>
        <end position="447"/>
    </location>
</feature>
<feature type="region of interest" description="Disordered" evidence="1">
    <location>
        <begin position="140"/>
        <end position="322"/>
    </location>
</feature>
<feature type="transmembrane region" description="Helical" evidence="2">
    <location>
        <begin position="98"/>
        <end position="117"/>
    </location>
</feature>
<keyword evidence="2" id="KW-1133">Transmembrane helix</keyword>
<feature type="compositionally biased region" description="Basic and acidic residues" evidence="1">
    <location>
        <begin position="264"/>
        <end position="277"/>
    </location>
</feature>
<gene>
    <name evidence="4" type="ORF">PIB30_016839</name>
</gene>
<accession>A0ABU6T7A1</accession>
<evidence type="ECO:0000256" key="2">
    <source>
        <dbReference type="SAM" id="Phobius"/>
    </source>
</evidence>
<feature type="region of interest" description="Disordered" evidence="1">
    <location>
        <begin position="378"/>
        <end position="447"/>
    </location>
</feature>
<evidence type="ECO:0000313" key="4">
    <source>
        <dbReference type="EMBL" id="MED6144567.1"/>
    </source>
</evidence>
<proteinExistence type="predicted"/>
<dbReference type="Proteomes" id="UP001341840">
    <property type="component" value="Unassembled WGS sequence"/>
</dbReference>
<feature type="transmembrane region" description="Helical" evidence="2">
    <location>
        <begin position="74"/>
        <end position="91"/>
    </location>
</feature>